<gene>
    <name evidence="1" type="ORF">A3D65_01180</name>
</gene>
<dbReference type="AlphaFoldDB" id="A0A1G2D4V9"/>
<dbReference type="EMBL" id="MHLL01000030">
    <property type="protein sequence ID" value="OGZ08674.1"/>
    <property type="molecule type" value="Genomic_DNA"/>
</dbReference>
<protein>
    <submittedName>
        <fullName evidence="1">Uncharacterized protein</fullName>
    </submittedName>
</protein>
<proteinExistence type="predicted"/>
<name>A0A1G2D4V9_9BACT</name>
<dbReference type="Proteomes" id="UP000177996">
    <property type="component" value="Unassembled WGS sequence"/>
</dbReference>
<evidence type="ECO:0000313" key="2">
    <source>
        <dbReference type="Proteomes" id="UP000177996"/>
    </source>
</evidence>
<comment type="caution">
    <text evidence="1">The sequence shown here is derived from an EMBL/GenBank/DDBJ whole genome shotgun (WGS) entry which is preliminary data.</text>
</comment>
<sequence>MSMRGDPGQHITLGRDRICRTSVLRFIRNFIRWSFCRAKFFTKEIGAYAQPHLGVWGRRSTMRIRVDGWSNSREVLVRDGKVHFEVGMDHNHCATCASRIRHIERALSAKDTLHRFEGGGGSSLFVVLDAPPKGVELTGYLERALDITVR</sequence>
<accession>A0A1G2D4V9</accession>
<evidence type="ECO:0000313" key="1">
    <source>
        <dbReference type="EMBL" id="OGZ08674.1"/>
    </source>
</evidence>
<organism evidence="1 2">
    <name type="scientific">Candidatus Lloydbacteria bacterium RIFCSPHIGHO2_02_FULL_50_13</name>
    <dbReference type="NCBI Taxonomy" id="1798661"/>
    <lineage>
        <taxon>Bacteria</taxon>
        <taxon>Candidatus Lloydiibacteriota</taxon>
    </lineage>
</organism>
<reference evidence="1 2" key="1">
    <citation type="journal article" date="2016" name="Nat. Commun.">
        <title>Thousands of microbial genomes shed light on interconnected biogeochemical processes in an aquifer system.</title>
        <authorList>
            <person name="Anantharaman K."/>
            <person name="Brown C.T."/>
            <person name="Hug L.A."/>
            <person name="Sharon I."/>
            <person name="Castelle C.J."/>
            <person name="Probst A.J."/>
            <person name="Thomas B.C."/>
            <person name="Singh A."/>
            <person name="Wilkins M.J."/>
            <person name="Karaoz U."/>
            <person name="Brodie E.L."/>
            <person name="Williams K.H."/>
            <person name="Hubbard S.S."/>
            <person name="Banfield J.F."/>
        </authorList>
    </citation>
    <scope>NUCLEOTIDE SEQUENCE [LARGE SCALE GENOMIC DNA]</scope>
</reference>